<evidence type="ECO:0008006" key="4">
    <source>
        <dbReference type="Google" id="ProtNLM"/>
    </source>
</evidence>
<evidence type="ECO:0000313" key="3">
    <source>
        <dbReference type="Proteomes" id="UP000287563"/>
    </source>
</evidence>
<feature type="transmembrane region" description="Helical" evidence="1">
    <location>
        <begin position="90"/>
        <end position="113"/>
    </location>
</feature>
<dbReference type="EMBL" id="RJLM01000002">
    <property type="protein sequence ID" value="RWX56126.1"/>
    <property type="molecule type" value="Genomic_DNA"/>
</dbReference>
<dbReference type="RefSeq" id="WP_128783212.1">
    <property type="nucleotide sequence ID" value="NZ_RJLM01000002.1"/>
</dbReference>
<dbReference type="InterPro" id="IPR021552">
    <property type="entry name" value="ArsP_2"/>
</dbReference>
<dbReference type="OrthoDB" id="3776971at2"/>
<feature type="transmembrane region" description="Helical" evidence="1">
    <location>
        <begin position="233"/>
        <end position="250"/>
    </location>
</feature>
<feature type="transmembrane region" description="Helical" evidence="1">
    <location>
        <begin position="202"/>
        <end position="221"/>
    </location>
</feature>
<evidence type="ECO:0000256" key="1">
    <source>
        <dbReference type="SAM" id="Phobius"/>
    </source>
</evidence>
<keyword evidence="1" id="KW-0812">Transmembrane</keyword>
<sequence>MASLQKAFSQQIHSPKWRLANKRLILPVILFALLATPSTTNLTVSVLSDAFWQVASYVAATLALYHVISARLSQRGKLNTILESNSRYQVLFASFMGALPGCGGAIVVITQYVSGRLSFGAVVAVLTATMGDAAFLLLAAKPATGLAIIVIGFFVGLMSGWAVDALHGKDFMRPDVCSNTNQHTAHSDIDDKKPVLKVQGLFWKWALIPSAIIAIMGSLQVDIDKAFHLEAGTINYIGAGAALVAMLLWATSRDVTDYQSAVSEDPKGGSSNLFQRVAQDTNFVTSWVIGAFLLFELTIFWTGLDPEAVFSNWAIMLPLMGVLIGLLPGCGPQILVTSLYISGAIPLSAQLGNAISNDGDALFPAIALAPKAALMATLYSTIPAVIAAYSYFFIFE</sequence>
<feature type="transmembrane region" description="Helical" evidence="1">
    <location>
        <begin position="119"/>
        <end position="138"/>
    </location>
</feature>
<protein>
    <recommendedName>
        <fullName evidence="4">Manganese transporter</fullName>
    </recommendedName>
</protein>
<dbReference type="NCBIfam" id="NF037962">
    <property type="entry name" value="arsenic_eff"/>
    <property type="match status" value="1"/>
</dbReference>
<dbReference type="Proteomes" id="UP000287563">
    <property type="component" value="Unassembled WGS sequence"/>
</dbReference>
<keyword evidence="1" id="KW-0472">Membrane</keyword>
<dbReference type="AlphaFoldDB" id="A0A3S3QTI0"/>
<gene>
    <name evidence="2" type="ORF">EDI28_07500</name>
</gene>
<feature type="transmembrane region" description="Helical" evidence="1">
    <location>
        <begin position="145"/>
        <end position="163"/>
    </location>
</feature>
<organism evidence="2 3">
    <name type="scientific">Photobacterium chitinilyticum</name>
    <dbReference type="NCBI Taxonomy" id="2485123"/>
    <lineage>
        <taxon>Bacteria</taxon>
        <taxon>Pseudomonadati</taxon>
        <taxon>Pseudomonadota</taxon>
        <taxon>Gammaproteobacteria</taxon>
        <taxon>Vibrionales</taxon>
        <taxon>Vibrionaceae</taxon>
        <taxon>Photobacterium</taxon>
    </lineage>
</organism>
<proteinExistence type="predicted"/>
<reference evidence="2 3" key="1">
    <citation type="submission" date="2018-11" db="EMBL/GenBank/DDBJ databases">
        <title>Photobacterium sp. BEI247 sp. nov., a marine bacterium isolated from Yongle Blue Hole in the South China Sea.</title>
        <authorList>
            <person name="Wang X."/>
        </authorList>
    </citation>
    <scope>NUCLEOTIDE SEQUENCE [LARGE SCALE GENOMIC DNA]</scope>
    <source>
        <strain evidence="3">BEI247</strain>
    </source>
</reference>
<keyword evidence="3" id="KW-1185">Reference proteome</keyword>
<dbReference type="Pfam" id="PF11449">
    <property type="entry name" value="ArsP_2"/>
    <property type="match status" value="1"/>
</dbReference>
<feature type="transmembrane region" description="Helical" evidence="1">
    <location>
        <begin position="50"/>
        <end position="69"/>
    </location>
</feature>
<name>A0A3S3QTI0_9GAMM</name>
<evidence type="ECO:0000313" key="2">
    <source>
        <dbReference type="EMBL" id="RWX56126.1"/>
    </source>
</evidence>
<feature type="transmembrane region" description="Helical" evidence="1">
    <location>
        <begin position="372"/>
        <end position="394"/>
    </location>
</feature>
<comment type="caution">
    <text evidence="2">The sequence shown here is derived from an EMBL/GenBank/DDBJ whole genome shotgun (WGS) entry which is preliminary data.</text>
</comment>
<feature type="transmembrane region" description="Helical" evidence="1">
    <location>
        <begin position="284"/>
        <end position="304"/>
    </location>
</feature>
<keyword evidence="1" id="KW-1133">Transmembrane helix</keyword>
<feature type="transmembrane region" description="Helical" evidence="1">
    <location>
        <begin position="316"/>
        <end position="341"/>
    </location>
</feature>
<accession>A0A3S3QTI0</accession>